<dbReference type="Gene3D" id="1.10.20.10">
    <property type="entry name" value="Histone, subunit A"/>
    <property type="match status" value="1"/>
</dbReference>
<dbReference type="PANTHER" id="PTHR47173:SF2">
    <property type="entry name" value="PROTEIN DR1 HOMOLOG ISOFORM X1"/>
    <property type="match status" value="1"/>
</dbReference>
<reference evidence="3 4" key="1">
    <citation type="submission" date="2024-01" db="EMBL/GenBank/DDBJ databases">
        <title>Genome assemblies of Stephania.</title>
        <authorList>
            <person name="Yang L."/>
        </authorList>
    </citation>
    <scope>NUCLEOTIDE SEQUENCE [LARGE SCALE GENOMIC DNA]</scope>
    <source>
        <strain evidence="3">JXDWG</strain>
        <tissue evidence="3">Leaf</tissue>
    </source>
</reference>
<dbReference type="Proteomes" id="UP001419268">
    <property type="component" value="Unassembled WGS sequence"/>
</dbReference>
<evidence type="ECO:0000256" key="1">
    <source>
        <dbReference type="SAM" id="MobiDB-lite"/>
    </source>
</evidence>
<dbReference type="GO" id="GO:0046982">
    <property type="term" value="F:protein heterodimerization activity"/>
    <property type="evidence" value="ECO:0007669"/>
    <property type="project" value="InterPro"/>
</dbReference>
<evidence type="ECO:0000313" key="3">
    <source>
        <dbReference type="EMBL" id="KAK9105530.1"/>
    </source>
</evidence>
<proteinExistence type="predicted"/>
<dbReference type="Pfam" id="PF00808">
    <property type="entry name" value="CBFD_NFYB_HMF"/>
    <property type="match status" value="1"/>
</dbReference>
<dbReference type="AlphaFoldDB" id="A0AAP0F7U2"/>
<dbReference type="EMBL" id="JBBNAG010000009">
    <property type="protein sequence ID" value="KAK9105530.1"/>
    <property type="molecule type" value="Genomic_DNA"/>
</dbReference>
<feature type="compositionally biased region" description="Basic residues" evidence="1">
    <location>
        <begin position="1"/>
        <end position="12"/>
    </location>
</feature>
<feature type="domain" description="Transcription factor CBF/NF-Y/archaeal histone" evidence="2">
    <location>
        <begin position="43"/>
        <end position="82"/>
    </location>
</feature>
<evidence type="ECO:0000259" key="2">
    <source>
        <dbReference type="Pfam" id="PF00808"/>
    </source>
</evidence>
<dbReference type="PANTHER" id="PTHR47173">
    <property type="entry name" value="PROTEIN DR1 HOMOLOG"/>
    <property type="match status" value="1"/>
</dbReference>
<sequence length="119" mass="13426">MKRSREKARRSLPLHSPPPSSSSKQGNNGDSTSAPTITMRERDEVMRNCGAKFINLISSESNEVCSREEKRTIAPEHVLKALEVLGFGEYIEEVYAAYEQHKLETLHRDGELIFILIPA</sequence>
<keyword evidence="4" id="KW-1185">Reference proteome</keyword>
<feature type="region of interest" description="Disordered" evidence="1">
    <location>
        <begin position="1"/>
        <end position="41"/>
    </location>
</feature>
<organism evidence="3 4">
    <name type="scientific">Stephania cephalantha</name>
    <dbReference type="NCBI Taxonomy" id="152367"/>
    <lineage>
        <taxon>Eukaryota</taxon>
        <taxon>Viridiplantae</taxon>
        <taxon>Streptophyta</taxon>
        <taxon>Embryophyta</taxon>
        <taxon>Tracheophyta</taxon>
        <taxon>Spermatophyta</taxon>
        <taxon>Magnoliopsida</taxon>
        <taxon>Ranunculales</taxon>
        <taxon>Menispermaceae</taxon>
        <taxon>Menispermoideae</taxon>
        <taxon>Cissampelideae</taxon>
        <taxon>Stephania</taxon>
    </lineage>
</organism>
<gene>
    <name evidence="3" type="ORF">Scep_022374</name>
</gene>
<name>A0AAP0F7U2_9MAGN</name>
<dbReference type="SUPFAM" id="SSF47113">
    <property type="entry name" value="Histone-fold"/>
    <property type="match status" value="1"/>
</dbReference>
<evidence type="ECO:0000313" key="4">
    <source>
        <dbReference type="Proteomes" id="UP001419268"/>
    </source>
</evidence>
<feature type="compositionally biased region" description="Polar residues" evidence="1">
    <location>
        <begin position="24"/>
        <end position="36"/>
    </location>
</feature>
<comment type="caution">
    <text evidence="3">The sequence shown here is derived from an EMBL/GenBank/DDBJ whole genome shotgun (WGS) entry which is preliminary data.</text>
</comment>
<dbReference type="InterPro" id="IPR003958">
    <property type="entry name" value="CBFA_NFYB_domain"/>
</dbReference>
<dbReference type="InterPro" id="IPR009072">
    <property type="entry name" value="Histone-fold"/>
</dbReference>
<protein>
    <recommendedName>
        <fullName evidence="2">Transcription factor CBF/NF-Y/archaeal histone domain-containing protein</fullName>
    </recommendedName>
</protein>
<accession>A0AAP0F7U2</accession>
<dbReference type="InterPro" id="IPR044255">
    <property type="entry name" value="Dr1-like"/>
</dbReference>